<accession>A0A8H6SIV3</accession>
<comment type="caution">
    <text evidence="2">The sequence shown here is derived from an EMBL/GenBank/DDBJ whole genome shotgun (WGS) entry which is preliminary data.</text>
</comment>
<gene>
    <name evidence="2" type="ORF">HMN09_00984300</name>
</gene>
<proteinExistence type="predicted"/>
<feature type="region of interest" description="Disordered" evidence="1">
    <location>
        <begin position="534"/>
        <end position="554"/>
    </location>
</feature>
<sequence length="554" mass="61791">MAQSQCLPSHSPYKDKIDSFFTPSATQIEEINAFLVKARSQFSGLEREIADLDSQIAPLRAQRDALGVVISAHKSLLAPIRRVPDDILREIFLDCLPTDENPLVDPSQPPLLFGQVNRHWRALSHATPLLWSRLRLGALRYRFEDSKALAKPIASPDAHTASQLQCTVSNWIKHSSQTRLSISYSENDFFYFDPAEPALREVLRAALIAPERIECLELRGESTLLADALSLEGSRMPSLRLLSLNLRQQPFRGFDEAPIFAGPPPALRSLFLMGRGVPRDIPAPWGQLTELGLSIGSSEETFEGGMDISAACEILASAPKLVRCHCQICPRRPGGTLPPGRSRQPPAPLPNLQELSVSFPEGLGFEHEPEQFFSSIDAPNLRFLKITFTYFRLPDRAAEVLAPNLVPDDDDLVVLIDPMISASYLLTILRVLPPHTTHLFVAERPGIGKATHGIELPPNFFGTWIEEDICLHLRHLELQTATSEFGHTGLLDFLASRVPRLRSLGLDVPSIQGVDIKDQLNDMDQLRVTYMEPPPKPSWNFAHSQPEREPEPYH</sequence>
<evidence type="ECO:0008006" key="4">
    <source>
        <dbReference type="Google" id="ProtNLM"/>
    </source>
</evidence>
<dbReference type="Proteomes" id="UP000613580">
    <property type="component" value="Unassembled WGS sequence"/>
</dbReference>
<keyword evidence="3" id="KW-1185">Reference proteome</keyword>
<dbReference type="AlphaFoldDB" id="A0A8H6SIV3"/>
<evidence type="ECO:0000256" key="1">
    <source>
        <dbReference type="SAM" id="MobiDB-lite"/>
    </source>
</evidence>
<evidence type="ECO:0000313" key="3">
    <source>
        <dbReference type="Proteomes" id="UP000613580"/>
    </source>
</evidence>
<feature type="compositionally biased region" description="Basic and acidic residues" evidence="1">
    <location>
        <begin position="545"/>
        <end position="554"/>
    </location>
</feature>
<reference evidence="2" key="1">
    <citation type="submission" date="2020-05" db="EMBL/GenBank/DDBJ databases">
        <title>Mycena genomes resolve the evolution of fungal bioluminescence.</title>
        <authorList>
            <person name="Tsai I.J."/>
        </authorList>
    </citation>
    <scope>NUCLEOTIDE SEQUENCE</scope>
    <source>
        <strain evidence="2">110903Hualien_Pintung</strain>
    </source>
</reference>
<evidence type="ECO:0000313" key="2">
    <source>
        <dbReference type="EMBL" id="KAF7299783.1"/>
    </source>
</evidence>
<organism evidence="2 3">
    <name type="scientific">Mycena chlorophos</name>
    <name type="common">Agaric fungus</name>
    <name type="synonym">Agaricus chlorophos</name>
    <dbReference type="NCBI Taxonomy" id="658473"/>
    <lineage>
        <taxon>Eukaryota</taxon>
        <taxon>Fungi</taxon>
        <taxon>Dikarya</taxon>
        <taxon>Basidiomycota</taxon>
        <taxon>Agaricomycotina</taxon>
        <taxon>Agaricomycetes</taxon>
        <taxon>Agaricomycetidae</taxon>
        <taxon>Agaricales</taxon>
        <taxon>Marasmiineae</taxon>
        <taxon>Mycenaceae</taxon>
        <taxon>Mycena</taxon>
    </lineage>
</organism>
<name>A0A8H6SIV3_MYCCL</name>
<dbReference type="EMBL" id="JACAZE010000014">
    <property type="protein sequence ID" value="KAF7299783.1"/>
    <property type="molecule type" value="Genomic_DNA"/>
</dbReference>
<protein>
    <recommendedName>
        <fullName evidence="4">F-box domain-containing protein</fullName>
    </recommendedName>
</protein>